<dbReference type="InterPro" id="IPR012337">
    <property type="entry name" value="RNaseH-like_sf"/>
</dbReference>
<dbReference type="GO" id="GO:0004590">
    <property type="term" value="F:orotidine-5'-phosphate decarboxylase activity"/>
    <property type="evidence" value="ECO:0007669"/>
    <property type="project" value="InterPro"/>
</dbReference>
<dbReference type="PROSITE" id="PS50822">
    <property type="entry name" value="PIWI"/>
    <property type="match status" value="1"/>
</dbReference>
<dbReference type="InterPro" id="IPR011060">
    <property type="entry name" value="RibuloseP-bd_barrel"/>
</dbReference>
<dbReference type="InterPro" id="IPR003165">
    <property type="entry name" value="Piwi"/>
</dbReference>
<dbReference type="GO" id="GO:0004588">
    <property type="term" value="F:orotate phosphoribosyltransferase activity"/>
    <property type="evidence" value="ECO:0007669"/>
    <property type="project" value="TreeGrafter"/>
</dbReference>
<sequence>MHLTADYFARSPEEQELPNKRKLYDPDIYHFTVFSDNILAYAVVVNSTVSSSAGKKQQLWKGGSLLLGLVTFYNQTVGLDRKWHVSGLGYESGVLRADIDYSQKKGIFRILDWADIINAHIVPGPGIVNGLKLKGLPRGRGLLLLAEMSSPGNLAKGDYTAAAVKIAEDNPDFVIGFISVNPASWQRGPGNPALIHATPGVQMVTGGDNLGQQYNTPYTALQVEREEKRKALDQQSQTHHKEMENLRRTQNRLTGRKTSPPQARSDHRSRATHKDDQPREERVRTSRSRDGVSESQFSQVLNIELNQIMEACKFLDENWSPKFTGTTRPTHYHVLYDEIHISADDLQELVHSLSYVYQQSTTAISVVAPVCYAHLAATQMSQFIKFEDLAPLESSSGHSRVTSAGGVPVPELPKLHDKDDLEDFVKESVASEISMMTENTEKRLT</sequence>
<feature type="compositionally biased region" description="Polar residues" evidence="4">
    <location>
        <begin position="251"/>
        <end position="262"/>
    </location>
</feature>
<dbReference type="AlphaFoldDB" id="A0A7J7LV65"/>
<organism evidence="6 7">
    <name type="scientific">Kingdonia uniflora</name>
    <dbReference type="NCBI Taxonomy" id="39325"/>
    <lineage>
        <taxon>Eukaryota</taxon>
        <taxon>Viridiplantae</taxon>
        <taxon>Streptophyta</taxon>
        <taxon>Embryophyta</taxon>
        <taxon>Tracheophyta</taxon>
        <taxon>Spermatophyta</taxon>
        <taxon>Magnoliopsida</taxon>
        <taxon>Ranunculales</taxon>
        <taxon>Circaeasteraceae</taxon>
        <taxon>Kingdonia</taxon>
    </lineage>
</organism>
<feature type="compositionally biased region" description="Basic and acidic residues" evidence="4">
    <location>
        <begin position="264"/>
        <end position="292"/>
    </location>
</feature>
<keyword evidence="3" id="KW-0456">Lyase</keyword>
<comment type="caution">
    <text evidence="6">The sequence shown here is derived from an EMBL/GenBank/DDBJ whole genome shotgun (WGS) entry which is preliminary data.</text>
</comment>
<dbReference type="GO" id="GO:0003676">
    <property type="term" value="F:nucleic acid binding"/>
    <property type="evidence" value="ECO:0007669"/>
    <property type="project" value="InterPro"/>
</dbReference>
<dbReference type="Pfam" id="PF00215">
    <property type="entry name" value="OMPdecase"/>
    <property type="match status" value="1"/>
</dbReference>
<dbReference type="EMBL" id="JACGCM010001976">
    <property type="protein sequence ID" value="KAF6146448.1"/>
    <property type="molecule type" value="Genomic_DNA"/>
</dbReference>
<accession>A0A7J7LV65</accession>
<evidence type="ECO:0000256" key="4">
    <source>
        <dbReference type="SAM" id="MobiDB-lite"/>
    </source>
</evidence>
<feature type="region of interest" description="Disordered" evidence="4">
    <location>
        <begin position="227"/>
        <end position="294"/>
    </location>
</feature>
<reference evidence="6 7" key="1">
    <citation type="journal article" date="2020" name="IScience">
        <title>Genome Sequencing of the Endangered Kingdonia uniflora (Circaeasteraceae, Ranunculales) Reveals Potential Mechanisms of Evolutionary Specialization.</title>
        <authorList>
            <person name="Sun Y."/>
            <person name="Deng T."/>
            <person name="Zhang A."/>
            <person name="Moore M.J."/>
            <person name="Landis J.B."/>
            <person name="Lin N."/>
            <person name="Zhang H."/>
            <person name="Zhang X."/>
            <person name="Huang J."/>
            <person name="Zhang X."/>
            <person name="Sun H."/>
            <person name="Wang H."/>
        </authorList>
    </citation>
    <scope>NUCLEOTIDE SEQUENCE [LARGE SCALE GENOMIC DNA]</scope>
    <source>
        <strain evidence="6">TB1705</strain>
        <tissue evidence="6">Leaf</tissue>
    </source>
</reference>
<protein>
    <recommendedName>
        <fullName evidence="5">Piwi domain-containing protein</fullName>
    </recommendedName>
</protein>
<evidence type="ECO:0000256" key="2">
    <source>
        <dbReference type="ARBA" id="ARBA00022975"/>
    </source>
</evidence>
<gene>
    <name evidence="6" type="ORF">GIB67_037748</name>
</gene>
<dbReference type="Pfam" id="PF02171">
    <property type="entry name" value="Piwi"/>
    <property type="match status" value="1"/>
</dbReference>
<evidence type="ECO:0000259" key="5">
    <source>
        <dbReference type="PROSITE" id="PS50822"/>
    </source>
</evidence>
<evidence type="ECO:0000256" key="3">
    <source>
        <dbReference type="ARBA" id="ARBA00023239"/>
    </source>
</evidence>
<keyword evidence="7" id="KW-1185">Reference proteome</keyword>
<dbReference type="GO" id="GO:0006207">
    <property type="term" value="P:'de novo' pyrimidine nucleobase biosynthetic process"/>
    <property type="evidence" value="ECO:0007669"/>
    <property type="project" value="InterPro"/>
</dbReference>
<dbReference type="Gene3D" id="3.20.20.70">
    <property type="entry name" value="Aldolase class I"/>
    <property type="match status" value="1"/>
</dbReference>
<dbReference type="Proteomes" id="UP000541444">
    <property type="component" value="Unassembled WGS sequence"/>
</dbReference>
<evidence type="ECO:0000313" key="6">
    <source>
        <dbReference type="EMBL" id="KAF6146448.1"/>
    </source>
</evidence>
<feature type="domain" description="Piwi" evidence="5">
    <location>
        <begin position="325"/>
        <end position="385"/>
    </location>
</feature>
<dbReference type="Gene3D" id="3.30.420.10">
    <property type="entry name" value="Ribonuclease H-like superfamily/Ribonuclease H"/>
    <property type="match status" value="2"/>
</dbReference>
<dbReference type="InterPro" id="IPR001754">
    <property type="entry name" value="OMPdeCOase_dom"/>
</dbReference>
<dbReference type="SUPFAM" id="SSF53098">
    <property type="entry name" value="Ribonuclease H-like"/>
    <property type="match status" value="1"/>
</dbReference>
<dbReference type="SUPFAM" id="SSF51366">
    <property type="entry name" value="Ribulose-phoshate binding barrel"/>
    <property type="match status" value="1"/>
</dbReference>
<proteinExistence type="predicted"/>
<keyword evidence="2" id="KW-0665">Pyrimidine biosynthesis</keyword>
<name>A0A7J7LV65_9MAGN</name>
<comment type="pathway">
    <text evidence="1">Pyrimidine metabolism; UMP biosynthesis via de novo pathway.</text>
</comment>
<dbReference type="GO" id="GO:0006222">
    <property type="term" value="P:UMP biosynthetic process"/>
    <property type="evidence" value="ECO:0007669"/>
    <property type="project" value="TreeGrafter"/>
</dbReference>
<dbReference type="PANTHER" id="PTHR19278">
    <property type="entry name" value="OROTATE PHOSPHORIBOSYLTRANSFERASE"/>
    <property type="match status" value="1"/>
</dbReference>
<dbReference type="InterPro" id="IPR036397">
    <property type="entry name" value="RNaseH_sf"/>
</dbReference>
<evidence type="ECO:0000313" key="7">
    <source>
        <dbReference type="Proteomes" id="UP000541444"/>
    </source>
</evidence>
<evidence type="ECO:0000256" key="1">
    <source>
        <dbReference type="ARBA" id="ARBA00004725"/>
    </source>
</evidence>
<dbReference type="PANTHER" id="PTHR19278:SF9">
    <property type="entry name" value="URIDINE 5'-MONOPHOSPHATE SYNTHASE"/>
    <property type="match status" value="1"/>
</dbReference>
<dbReference type="OrthoDB" id="1860322at2759"/>
<dbReference type="SMART" id="SM00950">
    <property type="entry name" value="Piwi"/>
    <property type="match status" value="1"/>
</dbReference>
<dbReference type="InterPro" id="IPR013785">
    <property type="entry name" value="Aldolase_TIM"/>
</dbReference>